<evidence type="ECO:0000313" key="10">
    <source>
        <dbReference type="Proteomes" id="UP000182840"/>
    </source>
</evidence>
<evidence type="ECO:0000256" key="3">
    <source>
        <dbReference type="ARBA" id="ARBA00022723"/>
    </source>
</evidence>
<proteinExistence type="predicted"/>
<comment type="cofactor">
    <cofactor evidence="1">
        <name>Zn(2+)</name>
        <dbReference type="ChEBI" id="CHEBI:29105"/>
    </cofactor>
</comment>
<keyword evidence="2" id="KW-0645">Protease</keyword>
<keyword evidence="3" id="KW-0479">Metal-binding</keyword>
<sequence>MPCGSQNHEKGSHAFHRPTSSSTSCAMSLLLKSISRFAGRSLRGVATSLAVLQLVAGAPVAAQAQQRSLPIVRDAEIETLLRDYAKPIFAAAGLQKAGVDIVLVNDPSFNAFVAGRRMFINTGALLTAETPSEIIGVIAHEAGHLAGGHQERLRDQLARAQTMAVVATLLGLGATVGGALANSGGIAQSGAGIAMGGAEIARRSLLGYQRTEELAADRSALEYLRKTGQSAEGMLKTFSRFASALALSGARIDPYQVSHPMPRERIANLEVVARESPYFGNKDAASLQARHDLMRAKIAAYTEGPNATARLFRYDPVGLPARYADVVNTHLRGSPANALAKVDALLKDYPKNPYFHEIRGEILMRANKPSEAAKAYSAALSLAPGKPDLIQIQRGKALIATGDEKAIRQAVKEIREALRPDGDNPDAYFHLAQAYGRLGDVGEAELATAEAHFYSASYKEARIFAARAQQKFKTGAPGWVRAQDIINMKPPRK</sequence>
<dbReference type="InterPro" id="IPR019734">
    <property type="entry name" value="TPR_rpt"/>
</dbReference>
<evidence type="ECO:0000256" key="7">
    <source>
        <dbReference type="SAM" id="MobiDB-lite"/>
    </source>
</evidence>
<dbReference type="InterPro" id="IPR011990">
    <property type="entry name" value="TPR-like_helical_dom_sf"/>
</dbReference>
<dbReference type="STRING" id="1670800.BSQ44_11765"/>
<dbReference type="GO" id="GO:0016020">
    <property type="term" value="C:membrane"/>
    <property type="evidence" value="ECO:0007669"/>
    <property type="project" value="TreeGrafter"/>
</dbReference>
<evidence type="ECO:0000256" key="4">
    <source>
        <dbReference type="ARBA" id="ARBA00022801"/>
    </source>
</evidence>
<dbReference type="Gene3D" id="1.25.40.10">
    <property type="entry name" value="Tetratricopeptide repeat domain"/>
    <property type="match status" value="2"/>
</dbReference>
<dbReference type="Pfam" id="PF01435">
    <property type="entry name" value="Peptidase_M48"/>
    <property type="match status" value="1"/>
</dbReference>
<dbReference type="SUPFAM" id="SSF48452">
    <property type="entry name" value="TPR-like"/>
    <property type="match status" value="1"/>
</dbReference>
<evidence type="ECO:0000256" key="1">
    <source>
        <dbReference type="ARBA" id="ARBA00001947"/>
    </source>
</evidence>
<dbReference type="KEGG" id="meso:BSQ44_11765"/>
<dbReference type="GO" id="GO:0046872">
    <property type="term" value="F:metal ion binding"/>
    <property type="evidence" value="ECO:0007669"/>
    <property type="project" value="UniProtKB-KW"/>
</dbReference>
<evidence type="ECO:0000256" key="5">
    <source>
        <dbReference type="ARBA" id="ARBA00022833"/>
    </source>
</evidence>
<dbReference type="GO" id="GO:0051603">
    <property type="term" value="P:proteolysis involved in protein catabolic process"/>
    <property type="evidence" value="ECO:0007669"/>
    <property type="project" value="TreeGrafter"/>
</dbReference>
<evidence type="ECO:0000313" key="9">
    <source>
        <dbReference type="EMBL" id="APH71964.1"/>
    </source>
</evidence>
<evidence type="ECO:0000256" key="6">
    <source>
        <dbReference type="ARBA" id="ARBA00023049"/>
    </source>
</evidence>
<dbReference type="Gene3D" id="3.30.2010.10">
    <property type="entry name" value="Metalloproteases ('zincins'), catalytic domain"/>
    <property type="match status" value="1"/>
</dbReference>
<keyword evidence="10" id="KW-1185">Reference proteome</keyword>
<organism evidence="9 10">
    <name type="scientific">Aquibium oceanicum</name>
    <dbReference type="NCBI Taxonomy" id="1670800"/>
    <lineage>
        <taxon>Bacteria</taxon>
        <taxon>Pseudomonadati</taxon>
        <taxon>Pseudomonadota</taxon>
        <taxon>Alphaproteobacteria</taxon>
        <taxon>Hyphomicrobiales</taxon>
        <taxon>Phyllobacteriaceae</taxon>
        <taxon>Aquibium</taxon>
    </lineage>
</organism>
<accession>A0A1L3SRD1</accession>
<feature type="region of interest" description="Disordered" evidence="7">
    <location>
        <begin position="1"/>
        <end position="21"/>
    </location>
</feature>
<feature type="domain" description="Peptidase M48" evidence="8">
    <location>
        <begin position="75"/>
        <end position="270"/>
    </location>
</feature>
<dbReference type="GO" id="GO:0004222">
    <property type="term" value="F:metalloendopeptidase activity"/>
    <property type="evidence" value="ECO:0007669"/>
    <property type="project" value="InterPro"/>
</dbReference>
<keyword evidence="6" id="KW-0482">Metalloprotease</keyword>
<dbReference type="PANTHER" id="PTHR22726">
    <property type="entry name" value="METALLOENDOPEPTIDASE OMA1"/>
    <property type="match status" value="1"/>
</dbReference>
<name>A0A1L3SRD1_9HYPH</name>
<dbReference type="EMBL" id="CP018171">
    <property type="protein sequence ID" value="APH71964.1"/>
    <property type="molecule type" value="Genomic_DNA"/>
</dbReference>
<keyword evidence="5" id="KW-0862">Zinc</keyword>
<keyword evidence="4" id="KW-0378">Hydrolase</keyword>
<dbReference type="InterPro" id="IPR051156">
    <property type="entry name" value="Mito/Outer_Membr_Metalloprot"/>
</dbReference>
<dbReference type="CDD" id="cd07324">
    <property type="entry name" value="M48C_Oma1-like"/>
    <property type="match status" value="1"/>
</dbReference>
<dbReference type="Proteomes" id="UP000182840">
    <property type="component" value="Chromosome"/>
</dbReference>
<dbReference type="AlphaFoldDB" id="A0A1L3SRD1"/>
<dbReference type="PANTHER" id="PTHR22726:SF1">
    <property type="entry name" value="METALLOENDOPEPTIDASE OMA1, MITOCHONDRIAL"/>
    <property type="match status" value="1"/>
</dbReference>
<dbReference type="InterPro" id="IPR001915">
    <property type="entry name" value="Peptidase_M48"/>
</dbReference>
<evidence type="ECO:0000256" key="2">
    <source>
        <dbReference type="ARBA" id="ARBA00022670"/>
    </source>
</evidence>
<reference evidence="10" key="1">
    <citation type="submission" date="2016-11" db="EMBL/GenBank/DDBJ databases">
        <title>Mesorhizobium oceanicum sp. nov., isolated from deep seawater in South China Sea.</title>
        <authorList>
            <person name="Fu G.-Y."/>
        </authorList>
    </citation>
    <scope>NUCLEOTIDE SEQUENCE [LARGE SCALE GENOMIC DNA]</scope>
    <source>
        <strain evidence="10">B7</strain>
    </source>
</reference>
<protein>
    <submittedName>
        <fullName evidence="9">Peptidase</fullName>
    </submittedName>
</protein>
<gene>
    <name evidence="9" type="ORF">BSQ44_11765</name>
</gene>
<dbReference type="Pfam" id="PF13432">
    <property type="entry name" value="TPR_16"/>
    <property type="match status" value="2"/>
</dbReference>
<evidence type="ECO:0000259" key="8">
    <source>
        <dbReference type="Pfam" id="PF01435"/>
    </source>
</evidence>
<dbReference type="SMART" id="SM00028">
    <property type="entry name" value="TPR"/>
    <property type="match status" value="2"/>
</dbReference>